<evidence type="ECO:0000256" key="1">
    <source>
        <dbReference type="SAM" id="SignalP"/>
    </source>
</evidence>
<dbReference type="STRING" id="645134.A0A0L0H788"/>
<sequence length="221" mass="24584">MTLQATLAFVVIYAALQLAFFVPFASADEHNPKQAAPLARQLVSLSKIGELATVMAPGVRAGRKHYPFSTPEYVSDECPSSGSPLLYLVTWGTHARNVRASPHASVSFRHPNFTLTPPDSRGELDEARVSLLGDLVRVEGDDEIKKAQECFFARHPDAKEFPHHSAFYRLEVQDVRWIGGFGDRHFNGWIPADLYLDNPQGSALQMQGNGLKRRGKRSRID</sequence>
<feature type="signal peptide" evidence="1">
    <location>
        <begin position="1"/>
        <end position="27"/>
    </location>
</feature>
<dbReference type="SUPFAM" id="SSF50475">
    <property type="entry name" value="FMN-binding split barrel"/>
    <property type="match status" value="1"/>
</dbReference>
<evidence type="ECO:0000259" key="2">
    <source>
        <dbReference type="Pfam" id="PF13883"/>
    </source>
</evidence>
<proteinExistence type="predicted"/>
<dbReference type="AlphaFoldDB" id="A0A0L0H788"/>
<keyword evidence="1" id="KW-0732">Signal</keyword>
<keyword evidence="4" id="KW-1185">Reference proteome</keyword>
<evidence type="ECO:0000313" key="4">
    <source>
        <dbReference type="Proteomes" id="UP000053201"/>
    </source>
</evidence>
<reference evidence="3 4" key="1">
    <citation type="submission" date="2009-08" db="EMBL/GenBank/DDBJ databases">
        <title>The Genome Sequence of Spizellomyces punctatus strain DAOM BR117.</title>
        <authorList>
            <consortium name="The Broad Institute Genome Sequencing Platform"/>
            <person name="Russ C."/>
            <person name="Cuomo C."/>
            <person name="Shea T."/>
            <person name="Young S.K."/>
            <person name="Zeng Q."/>
            <person name="Koehrsen M."/>
            <person name="Haas B."/>
            <person name="Borodovsky M."/>
            <person name="Guigo R."/>
            <person name="Alvarado L."/>
            <person name="Berlin A."/>
            <person name="Bochicchio J."/>
            <person name="Borenstein D."/>
            <person name="Chapman S."/>
            <person name="Chen Z."/>
            <person name="Engels R."/>
            <person name="Freedman E."/>
            <person name="Gellesch M."/>
            <person name="Goldberg J."/>
            <person name="Griggs A."/>
            <person name="Gujja S."/>
            <person name="Heiman D."/>
            <person name="Hepburn T."/>
            <person name="Howarth C."/>
            <person name="Jen D."/>
            <person name="Larson L."/>
            <person name="Lewis B."/>
            <person name="Mehta T."/>
            <person name="Park D."/>
            <person name="Pearson M."/>
            <person name="Roberts A."/>
            <person name="Saif S."/>
            <person name="Shenoy N."/>
            <person name="Sisk P."/>
            <person name="Stolte C."/>
            <person name="Sykes S."/>
            <person name="Thomson T."/>
            <person name="Walk T."/>
            <person name="White J."/>
            <person name="Yandava C."/>
            <person name="Burger G."/>
            <person name="Gray M.W."/>
            <person name="Holland P.W.H."/>
            <person name="King N."/>
            <person name="Lang F.B.F."/>
            <person name="Roger A.J."/>
            <person name="Ruiz-Trillo I."/>
            <person name="Lander E."/>
            <person name="Nusbaum C."/>
        </authorList>
    </citation>
    <scope>NUCLEOTIDE SEQUENCE [LARGE SCALE GENOMIC DNA]</scope>
    <source>
        <strain evidence="3 4">DAOM BR117</strain>
    </source>
</reference>
<protein>
    <recommendedName>
        <fullName evidence="2">CREG-like beta-barrel domain-containing protein</fullName>
    </recommendedName>
</protein>
<dbReference type="VEuPathDB" id="FungiDB:SPPG_07963"/>
<accession>A0A0L0H788</accession>
<dbReference type="PANTHER" id="PTHR37273">
    <property type="entry name" value="CHROMOSOME 8, WHOLE GENOME SHOTGUN SEQUENCE"/>
    <property type="match status" value="1"/>
</dbReference>
<dbReference type="Gene3D" id="2.30.110.10">
    <property type="entry name" value="Electron Transport, Fmn-binding Protein, Chain A"/>
    <property type="match status" value="1"/>
</dbReference>
<dbReference type="PANTHER" id="PTHR37273:SF1">
    <property type="entry name" value="ADL397C-AP"/>
    <property type="match status" value="1"/>
</dbReference>
<name>A0A0L0H788_SPIPD</name>
<gene>
    <name evidence="3" type="ORF">SPPG_07963</name>
</gene>
<feature type="chain" id="PRO_5005539745" description="CREG-like beta-barrel domain-containing protein" evidence="1">
    <location>
        <begin position="28"/>
        <end position="221"/>
    </location>
</feature>
<dbReference type="InParanoid" id="A0A0L0H788"/>
<dbReference type="RefSeq" id="XP_016604796.1">
    <property type="nucleotide sequence ID" value="XM_016756115.1"/>
</dbReference>
<dbReference type="InterPro" id="IPR012349">
    <property type="entry name" value="Split_barrel_FMN-bd"/>
</dbReference>
<dbReference type="EMBL" id="KQ257467">
    <property type="protein sequence ID" value="KNC96756.1"/>
    <property type="molecule type" value="Genomic_DNA"/>
</dbReference>
<dbReference type="eggNOG" id="ENOG502RDU8">
    <property type="taxonomic scope" value="Eukaryota"/>
</dbReference>
<dbReference type="Proteomes" id="UP000053201">
    <property type="component" value="Unassembled WGS sequence"/>
</dbReference>
<dbReference type="OMA" id="ITLSMRW"/>
<dbReference type="InterPro" id="IPR055343">
    <property type="entry name" value="CREG_beta-barrel"/>
</dbReference>
<organism evidence="3 4">
    <name type="scientific">Spizellomyces punctatus (strain DAOM BR117)</name>
    <dbReference type="NCBI Taxonomy" id="645134"/>
    <lineage>
        <taxon>Eukaryota</taxon>
        <taxon>Fungi</taxon>
        <taxon>Fungi incertae sedis</taxon>
        <taxon>Chytridiomycota</taxon>
        <taxon>Chytridiomycota incertae sedis</taxon>
        <taxon>Chytridiomycetes</taxon>
        <taxon>Spizellomycetales</taxon>
        <taxon>Spizellomycetaceae</taxon>
        <taxon>Spizellomyces</taxon>
    </lineage>
</organism>
<evidence type="ECO:0000313" key="3">
    <source>
        <dbReference type="EMBL" id="KNC96756.1"/>
    </source>
</evidence>
<dbReference type="OrthoDB" id="2138282at2759"/>
<dbReference type="GeneID" id="27691146"/>
<dbReference type="Pfam" id="PF13883">
    <property type="entry name" value="CREG_beta-barrel"/>
    <property type="match status" value="1"/>
</dbReference>
<feature type="domain" description="CREG-like beta-barrel" evidence="2">
    <location>
        <begin position="31"/>
        <end position="196"/>
    </location>
</feature>